<dbReference type="Pfam" id="PF00126">
    <property type="entry name" value="HTH_1"/>
    <property type="match status" value="1"/>
</dbReference>
<dbReference type="CDD" id="cd08432">
    <property type="entry name" value="PBP2_GcdR_TrpI_HvrB_AmpR_like"/>
    <property type="match status" value="1"/>
</dbReference>
<dbReference type="SUPFAM" id="SSF53850">
    <property type="entry name" value="Periplasmic binding protein-like II"/>
    <property type="match status" value="1"/>
</dbReference>
<keyword evidence="8" id="KW-1185">Reference proteome</keyword>
<feature type="domain" description="HTH lysR-type" evidence="6">
    <location>
        <begin position="17"/>
        <end position="74"/>
    </location>
</feature>
<evidence type="ECO:0000313" key="8">
    <source>
        <dbReference type="Proteomes" id="UP000004371"/>
    </source>
</evidence>
<evidence type="ECO:0000256" key="2">
    <source>
        <dbReference type="ARBA" id="ARBA00023015"/>
    </source>
</evidence>
<evidence type="ECO:0000259" key="6">
    <source>
        <dbReference type="PROSITE" id="PS50931"/>
    </source>
</evidence>
<dbReference type="InterPro" id="IPR000847">
    <property type="entry name" value="LysR_HTH_N"/>
</dbReference>
<dbReference type="InterPro" id="IPR036388">
    <property type="entry name" value="WH-like_DNA-bd_sf"/>
</dbReference>
<dbReference type="PANTHER" id="PTHR30537">
    <property type="entry name" value="HTH-TYPE TRANSCRIPTIONAL REGULATOR"/>
    <property type="match status" value="1"/>
</dbReference>
<dbReference type="STRING" id="945543.VIBR0546_03695"/>
<dbReference type="OrthoDB" id="5526340at2"/>
<evidence type="ECO:0000256" key="1">
    <source>
        <dbReference type="ARBA" id="ARBA00009437"/>
    </source>
</evidence>
<dbReference type="eggNOG" id="COG0583">
    <property type="taxonomic scope" value="Bacteria"/>
</dbReference>
<dbReference type="GO" id="GO:0043565">
    <property type="term" value="F:sequence-specific DNA binding"/>
    <property type="evidence" value="ECO:0007669"/>
    <property type="project" value="TreeGrafter"/>
</dbReference>
<proteinExistence type="inferred from homology"/>
<dbReference type="AlphaFoldDB" id="E8LRR7"/>
<sequence length="316" mass="36047">MYTKENLFSQQSRINSFQLAKLHTFEVVARHCSFSLAAEELSLTPSAISHRINKLEHEIGVRLFTRTHRKITLTEQGERIYQSLQRTLNDLNQEIHDVKSGDISGPLTVYTRPSFAQCWLVPRIHLFKEHYPSIDLKLLTGNEKINFQGYGIDVAIYFDDHMPEKLFCKEILSETIIPVCTREYADKHQLNAAKENLRHVTLLHDNQAWGYDSNQDEWNSWAQANHIADVSGISSIGFDRSDLALVAALNNAGVAMGRYSQIKDRLSSGELVTPFPDTQVLCKQKYYVATSADNHSPKVKLFIEWLEAQAKRTVSP</sequence>
<name>E8LRR7_9VIBR</name>
<dbReference type="Gene3D" id="1.10.10.10">
    <property type="entry name" value="Winged helix-like DNA-binding domain superfamily/Winged helix DNA-binding domain"/>
    <property type="match status" value="1"/>
</dbReference>
<comment type="similarity">
    <text evidence="1">Belongs to the LysR transcriptional regulatory family.</text>
</comment>
<dbReference type="SUPFAM" id="SSF46785">
    <property type="entry name" value="Winged helix' DNA-binding domain"/>
    <property type="match status" value="1"/>
</dbReference>
<evidence type="ECO:0000313" key="7">
    <source>
        <dbReference type="EMBL" id="EGA66670.1"/>
    </source>
</evidence>
<feature type="coiled-coil region" evidence="5">
    <location>
        <begin position="74"/>
        <end position="101"/>
    </location>
</feature>
<evidence type="ECO:0000256" key="5">
    <source>
        <dbReference type="SAM" id="Coils"/>
    </source>
</evidence>
<dbReference type="EMBL" id="AEVS01000035">
    <property type="protein sequence ID" value="EGA66670.1"/>
    <property type="molecule type" value="Genomic_DNA"/>
</dbReference>
<dbReference type="InterPro" id="IPR011781">
    <property type="entry name" value="DsdC"/>
</dbReference>
<dbReference type="InterPro" id="IPR058163">
    <property type="entry name" value="LysR-type_TF_proteobact-type"/>
</dbReference>
<dbReference type="InterPro" id="IPR036390">
    <property type="entry name" value="WH_DNA-bd_sf"/>
</dbReference>
<dbReference type="GO" id="GO:0006351">
    <property type="term" value="P:DNA-templated transcription"/>
    <property type="evidence" value="ECO:0007669"/>
    <property type="project" value="TreeGrafter"/>
</dbReference>
<keyword evidence="4" id="KW-0804">Transcription</keyword>
<dbReference type="NCBIfam" id="NF007491">
    <property type="entry name" value="PRK10086.1"/>
    <property type="match status" value="1"/>
</dbReference>
<dbReference type="Gene3D" id="3.40.190.10">
    <property type="entry name" value="Periplasmic binding protein-like II"/>
    <property type="match status" value="2"/>
</dbReference>
<keyword evidence="3 7" id="KW-0238">DNA-binding</keyword>
<dbReference type="Pfam" id="PF03466">
    <property type="entry name" value="LysR_substrate"/>
    <property type="match status" value="1"/>
</dbReference>
<dbReference type="RefSeq" id="WP_006878496.1">
    <property type="nucleotide sequence ID" value="NZ_AEVS01000035.1"/>
</dbReference>
<keyword evidence="2" id="KW-0805">Transcription regulation</keyword>
<accession>E8LRR7</accession>
<dbReference type="PRINTS" id="PR00039">
    <property type="entry name" value="HTHLYSR"/>
</dbReference>
<comment type="caution">
    <text evidence="7">The sequence shown here is derived from an EMBL/GenBank/DDBJ whole genome shotgun (WGS) entry which is preliminary data.</text>
</comment>
<dbReference type="PROSITE" id="PS50931">
    <property type="entry name" value="HTH_LYSR"/>
    <property type="match status" value="1"/>
</dbReference>
<dbReference type="FunFam" id="1.10.10.10:FF:000038">
    <property type="entry name" value="Glycine cleavage system transcriptional activator"/>
    <property type="match status" value="1"/>
</dbReference>
<reference evidence="7 8" key="1">
    <citation type="journal article" date="2012" name="Int. J. Syst. Evol. Microbiol.">
        <title>Vibrio caribbeanicus sp. nov., isolated from the marine sponge Scleritoderma cyanea.</title>
        <authorList>
            <person name="Hoffmann M."/>
            <person name="Monday S.R."/>
            <person name="Allard M.W."/>
            <person name="Strain E.A."/>
            <person name="Whittaker P."/>
            <person name="Naum M."/>
            <person name="McCarthy P.J."/>
            <person name="Lopez J.V."/>
            <person name="Fischer M."/>
            <person name="Brown E.W."/>
        </authorList>
    </citation>
    <scope>NUCLEOTIDE SEQUENCE [LARGE SCALE GENOMIC DNA]</scope>
    <source>
        <strain evidence="7 8">LMG 20546</strain>
    </source>
</reference>
<evidence type="ECO:0000256" key="3">
    <source>
        <dbReference type="ARBA" id="ARBA00023125"/>
    </source>
</evidence>
<dbReference type="GO" id="GO:0003700">
    <property type="term" value="F:DNA-binding transcription factor activity"/>
    <property type="evidence" value="ECO:0007669"/>
    <property type="project" value="InterPro"/>
</dbReference>
<keyword evidence="5" id="KW-0175">Coiled coil</keyword>
<dbReference type="PANTHER" id="PTHR30537:SF32">
    <property type="entry name" value="HTH-TYPE TRANSCRIPTIONAL REGULATOR DSDC"/>
    <property type="match status" value="1"/>
</dbReference>
<dbReference type="InterPro" id="IPR005119">
    <property type="entry name" value="LysR_subst-bd"/>
</dbReference>
<protein>
    <submittedName>
        <fullName evidence="7">DNA-binding transcriptional regulator DsdC</fullName>
    </submittedName>
</protein>
<gene>
    <name evidence="7" type="ORF">VIBR0546_03695</name>
</gene>
<evidence type="ECO:0000256" key="4">
    <source>
        <dbReference type="ARBA" id="ARBA00023163"/>
    </source>
</evidence>
<organism evidence="7 8">
    <name type="scientific">Vibrio brasiliensis LMG 20546</name>
    <dbReference type="NCBI Taxonomy" id="945543"/>
    <lineage>
        <taxon>Bacteria</taxon>
        <taxon>Pseudomonadati</taxon>
        <taxon>Pseudomonadota</taxon>
        <taxon>Gammaproteobacteria</taxon>
        <taxon>Vibrionales</taxon>
        <taxon>Vibrionaceae</taxon>
        <taxon>Vibrio</taxon>
        <taxon>Vibrio oreintalis group</taxon>
    </lineage>
</organism>
<dbReference type="NCBIfam" id="TIGR02036">
    <property type="entry name" value="dsdC"/>
    <property type="match status" value="1"/>
</dbReference>
<dbReference type="Proteomes" id="UP000004371">
    <property type="component" value="Unassembled WGS sequence"/>
</dbReference>